<dbReference type="EMBL" id="SJZJ01000003">
    <property type="protein sequence ID" value="TCJ30525.1"/>
    <property type="molecule type" value="Genomic_DNA"/>
</dbReference>
<feature type="transmembrane region" description="Helical" evidence="5">
    <location>
        <begin position="280"/>
        <end position="301"/>
    </location>
</feature>
<evidence type="ECO:0000256" key="4">
    <source>
        <dbReference type="ARBA" id="ARBA00023008"/>
    </source>
</evidence>
<dbReference type="Proteomes" id="UP000295453">
    <property type="component" value="Unassembled WGS sequence"/>
</dbReference>
<keyword evidence="4" id="KW-0186">Copper</keyword>
<dbReference type="SUPFAM" id="SSF81296">
    <property type="entry name" value="E set domains"/>
    <property type="match status" value="1"/>
</dbReference>
<dbReference type="OrthoDB" id="5242236at2"/>
<evidence type="ECO:0000256" key="5">
    <source>
        <dbReference type="SAM" id="Phobius"/>
    </source>
</evidence>
<feature type="transmembrane region" description="Helical" evidence="5">
    <location>
        <begin position="350"/>
        <end position="370"/>
    </location>
</feature>
<feature type="transmembrane region" description="Helical" evidence="5">
    <location>
        <begin position="151"/>
        <end position="168"/>
    </location>
</feature>
<dbReference type="GO" id="GO:0005507">
    <property type="term" value="F:copper ion binding"/>
    <property type="evidence" value="ECO:0007669"/>
    <property type="project" value="InterPro"/>
</dbReference>
<keyword evidence="3" id="KW-0732">Signal</keyword>
<proteinExistence type="predicted"/>
<dbReference type="Pfam" id="PF04234">
    <property type="entry name" value="CopC"/>
    <property type="match status" value="1"/>
</dbReference>
<dbReference type="InterPro" id="IPR007348">
    <property type="entry name" value="CopC_dom"/>
</dbReference>
<organism evidence="7 8">
    <name type="scientific">Nocardioides jejuensis</name>
    <dbReference type="NCBI Taxonomy" id="2502782"/>
    <lineage>
        <taxon>Bacteria</taxon>
        <taxon>Bacillati</taxon>
        <taxon>Actinomycetota</taxon>
        <taxon>Actinomycetes</taxon>
        <taxon>Propionibacteriales</taxon>
        <taxon>Nocardioidaceae</taxon>
        <taxon>Nocardioides</taxon>
    </lineage>
</organism>
<keyword evidence="8" id="KW-1185">Reference proteome</keyword>
<comment type="subcellular location">
    <subcellularLocation>
        <location evidence="1">Cell envelope</location>
    </subcellularLocation>
</comment>
<name>A0A4R1CJI8_9ACTN</name>
<keyword evidence="5" id="KW-0472">Membrane</keyword>
<evidence type="ECO:0000259" key="6">
    <source>
        <dbReference type="Pfam" id="PF04234"/>
    </source>
</evidence>
<dbReference type="GO" id="GO:0006825">
    <property type="term" value="P:copper ion transport"/>
    <property type="evidence" value="ECO:0007669"/>
    <property type="project" value="InterPro"/>
</dbReference>
<keyword evidence="5" id="KW-1133">Transmembrane helix</keyword>
<reference evidence="7 8" key="1">
    <citation type="submission" date="2019-03" db="EMBL/GenBank/DDBJ databases">
        <authorList>
            <person name="Kim M.K.M."/>
        </authorList>
    </citation>
    <scope>NUCLEOTIDE SEQUENCE [LARGE SCALE GENOMIC DNA]</scope>
    <source>
        <strain evidence="7 8">18JY15-6</strain>
    </source>
</reference>
<dbReference type="GO" id="GO:0046688">
    <property type="term" value="P:response to copper ion"/>
    <property type="evidence" value="ECO:0007669"/>
    <property type="project" value="InterPro"/>
</dbReference>
<dbReference type="PANTHER" id="PTHR34820">
    <property type="entry name" value="INNER MEMBRANE PROTEIN YEBZ"/>
    <property type="match status" value="1"/>
</dbReference>
<dbReference type="InterPro" id="IPR014755">
    <property type="entry name" value="Cu-Rt/internalin_Ig-like"/>
</dbReference>
<dbReference type="GO" id="GO:0005886">
    <property type="term" value="C:plasma membrane"/>
    <property type="evidence" value="ECO:0007669"/>
    <property type="project" value="TreeGrafter"/>
</dbReference>
<feature type="transmembrane region" description="Helical" evidence="5">
    <location>
        <begin position="390"/>
        <end position="407"/>
    </location>
</feature>
<protein>
    <submittedName>
        <fullName evidence="7">Copper resistance protein CopC</fullName>
    </submittedName>
</protein>
<dbReference type="GO" id="GO:0042597">
    <property type="term" value="C:periplasmic space"/>
    <property type="evidence" value="ECO:0007669"/>
    <property type="project" value="InterPro"/>
</dbReference>
<accession>A0A4R1CJI8</accession>
<feature type="domain" description="CopC" evidence="6">
    <location>
        <begin position="36"/>
        <end position="123"/>
    </location>
</feature>
<gene>
    <name evidence="7" type="ORF">EPD65_02835</name>
</gene>
<evidence type="ECO:0000313" key="8">
    <source>
        <dbReference type="Proteomes" id="UP000295453"/>
    </source>
</evidence>
<keyword evidence="5" id="KW-0812">Transmembrane</keyword>
<dbReference type="InterPro" id="IPR032694">
    <property type="entry name" value="CopC/D"/>
</dbReference>
<dbReference type="InterPro" id="IPR014756">
    <property type="entry name" value="Ig_E-set"/>
</dbReference>
<dbReference type="AlphaFoldDB" id="A0A4R1CJI8"/>
<keyword evidence="2" id="KW-0479">Metal-binding</keyword>
<sequence>MALMRPFVRALLLVLVVLGPLQLGLSGPASAHVRVGLVAPLDGARLTEMPTRLEFYVSEPVDASKVRLLHDGESVGLGSAVPDGAGRASVAVPAGLPDASYVVEIAVSGWDGHPTTARFSFVVGDGPLVRASGTVNGSASPGSLVLVLRDAHTLGVLAVLVLLGGLTFRRARPELLAEPGPRRLLLAAAVVAVLATATVVLLHPAYEGGRGWSDALPSRDVLTRTPFQRLTLVRLGALVAWAAVIRRPSRAATNVAIIAALVVVLTLAGTSHPMASRTGLVLGAIHLAALGLWIGGVALAAAAPRLTWPDEAFARWQRMALMAAGAALASGVALAGVLVLPAPASDGRTMWLAMLTAKLVLVAVLLTAGLRMRTAWLGGRSLTDALRAEAALAAVVVAVAGLLAWQPL</sequence>
<evidence type="ECO:0000256" key="1">
    <source>
        <dbReference type="ARBA" id="ARBA00004196"/>
    </source>
</evidence>
<feature type="transmembrane region" description="Helical" evidence="5">
    <location>
        <begin position="321"/>
        <end position="344"/>
    </location>
</feature>
<feature type="transmembrane region" description="Helical" evidence="5">
    <location>
        <begin position="226"/>
        <end position="244"/>
    </location>
</feature>
<dbReference type="Gene3D" id="2.60.40.1220">
    <property type="match status" value="1"/>
</dbReference>
<comment type="caution">
    <text evidence="7">The sequence shown here is derived from an EMBL/GenBank/DDBJ whole genome shotgun (WGS) entry which is preliminary data.</text>
</comment>
<evidence type="ECO:0000256" key="3">
    <source>
        <dbReference type="ARBA" id="ARBA00022729"/>
    </source>
</evidence>
<dbReference type="GO" id="GO:0030313">
    <property type="term" value="C:cell envelope"/>
    <property type="evidence" value="ECO:0007669"/>
    <property type="project" value="UniProtKB-SubCell"/>
</dbReference>
<evidence type="ECO:0000313" key="7">
    <source>
        <dbReference type="EMBL" id="TCJ30525.1"/>
    </source>
</evidence>
<dbReference type="PANTHER" id="PTHR34820:SF4">
    <property type="entry name" value="INNER MEMBRANE PROTEIN YEBZ"/>
    <property type="match status" value="1"/>
</dbReference>
<feature type="transmembrane region" description="Helical" evidence="5">
    <location>
        <begin position="184"/>
        <end position="206"/>
    </location>
</feature>
<feature type="transmembrane region" description="Helical" evidence="5">
    <location>
        <begin position="251"/>
        <end position="268"/>
    </location>
</feature>
<evidence type="ECO:0000256" key="2">
    <source>
        <dbReference type="ARBA" id="ARBA00022723"/>
    </source>
</evidence>